<sequence length="609" mass="68662">MNMERLNSAINSLNISENDPDYATEINKLKEVEEQLLDRLQELEERKRNSSAVYDGSEYVRDDDVVEINAGGKIIAARRGTLCQLKGTRLEALFSGRWEKKLQRDGSGRIFLDVNGDCFQAIVDFLNEMTISSEEHPSEPPTMIDVGYKQVLMQYLELFGLRIPPQMPDSNIITQYSQVKLLHKWLNEEDGSSSSICGGGTSDVELSLIYHSSKENLSNENFHSRCANQGNTLIIIETTEGHIVGGYTNENWSSPDDPMSIGCWCKANKSFLFAIGFDMSSPCKMDLINADCKHAIYNCSQYGAAFGGGCAQCDLKVTGSRVYLNTGHIYECGKSEKLMDGHCYNINEMEVFRVSYVSGVPHTHQQHHQLRRSSKRKHVKRFSKETNRAINEKWATIRELEAELCSLEESFEDEELFITAFASGEGKELITLNVSGTIMVTKRSTLQVADDSVLARQFDDTKWTEQGCTNLRVKEWSPDEVSDWVANIAHIPDDVAALFIEHEVSGSELIALNEFGLKEIGVKRAGTICLLLDEISTLKKTASEDVVTLIEHSPYCFGKILDYLRLKRLHDEDFIDEPPLPTVCDNQKNRFEKVVRYYFPGDSSKLILG</sequence>
<dbReference type="Proteomes" id="UP001224775">
    <property type="component" value="Unassembled WGS sequence"/>
</dbReference>
<feature type="domain" description="SAM" evidence="2">
    <location>
        <begin position="476"/>
        <end position="541"/>
    </location>
</feature>
<dbReference type="EMBL" id="JATAAI010000041">
    <property type="protein sequence ID" value="KAK1734172.1"/>
    <property type="molecule type" value="Genomic_DNA"/>
</dbReference>
<evidence type="ECO:0008006" key="6">
    <source>
        <dbReference type="Google" id="ProtNLM"/>
    </source>
</evidence>
<feature type="domain" description="TLDc" evidence="3">
    <location>
        <begin position="172"/>
        <end position="355"/>
    </location>
</feature>
<dbReference type="InterPro" id="IPR013761">
    <property type="entry name" value="SAM/pointed_sf"/>
</dbReference>
<dbReference type="SUPFAM" id="SSF54695">
    <property type="entry name" value="POZ domain"/>
    <property type="match status" value="2"/>
</dbReference>
<dbReference type="GO" id="GO:0051260">
    <property type="term" value="P:protein homooligomerization"/>
    <property type="evidence" value="ECO:0007669"/>
    <property type="project" value="InterPro"/>
</dbReference>
<dbReference type="SMART" id="SM00454">
    <property type="entry name" value="SAM"/>
    <property type="match status" value="1"/>
</dbReference>
<dbReference type="Gene3D" id="1.10.150.50">
    <property type="entry name" value="Transcription Factor, Ets-1"/>
    <property type="match status" value="1"/>
</dbReference>
<dbReference type="PANTHER" id="PTHR14499:SF136">
    <property type="entry name" value="GH08630P"/>
    <property type="match status" value="1"/>
</dbReference>
<keyword evidence="1" id="KW-0175">Coiled coil</keyword>
<dbReference type="PROSITE" id="PS50105">
    <property type="entry name" value="SAM_DOMAIN"/>
    <property type="match status" value="1"/>
</dbReference>
<evidence type="ECO:0000313" key="5">
    <source>
        <dbReference type="Proteomes" id="UP001224775"/>
    </source>
</evidence>
<dbReference type="Pfam" id="PF07647">
    <property type="entry name" value="SAM_2"/>
    <property type="match status" value="1"/>
</dbReference>
<protein>
    <recommendedName>
        <fullName evidence="6">SAM domain-containing protein</fullName>
    </recommendedName>
</protein>
<proteinExistence type="predicted"/>
<dbReference type="InterPro" id="IPR006571">
    <property type="entry name" value="TLDc_dom"/>
</dbReference>
<organism evidence="4 5">
    <name type="scientific">Skeletonema marinoi</name>
    <dbReference type="NCBI Taxonomy" id="267567"/>
    <lineage>
        <taxon>Eukaryota</taxon>
        <taxon>Sar</taxon>
        <taxon>Stramenopiles</taxon>
        <taxon>Ochrophyta</taxon>
        <taxon>Bacillariophyta</taxon>
        <taxon>Coscinodiscophyceae</taxon>
        <taxon>Thalassiosirophycidae</taxon>
        <taxon>Thalassiosirales</taxon>
        <taxon>Skeletonemataceae</taxon>
        <taxon>Skeletonema</taxon>
        <taxon>Skeletonema marinoi-dohrnii complex</taxon>
    </lineage>
</organism>
<accession>A0AAD9D548</accession>
<dbReference type="Pfam" id="PF02214">
    <property type="entry name" value="BTB_2"/>
    <property type="match status" value="1"/>
</dbReference>
<dbReference type="SUPFAM" id="SSF47769">
    <property type="entry name" value="SAM/Pointed domain"/>
    <property type="match status" value="1"/>
</dbReference>
<gene>
    <name evidence="4" type="ORF">QTG54_015175</name>
</gene>
<dbReference type="InterPro" id="IPR011333">
    <property type="entry name" value="SKP1/BTB/POZ_sf"/>
</dbReference>
<dbReference type="InterPro" id="IPR001660">
    <property type="entry name" value="SAM"/>
</dbReference>
<evidence type="ECO:0000256" key="1">
    <source>
        <dbReference type="SAM" id="Coils"/>
    </source>
</evidence>
<evidence type="ECO:0000259" key="3">
    <source>
        <dbReference type="PROSITE" id="PS51886"/>
    </source>
</evidence>
<dbReference type="PROSITE" id="PS51886">
    <property type="entry name" value="TLDC"/>
    <property type="match status" value="1"/>
</dbReference>
<dbReference type="Gene3D" id="3.30.710.10">
    <property type="entry name" value="Potassium Channel Kv1.1, Chain A"/>
    <property type="match status" value="2"/>
</dbReference>
<name>A0AAD9D548_9STRA</name>
<keyword evidence="5" id="KW-1185">Reference proteome</keyword>
<dbReference type="PANTHER" id="PTHR14499">
    <property type="entry name" value="POTASSIUM CHANNEL TETRAMERIZATION DOMAIN-CONTAINING"/>
    <property type="match status" value="1"/>
</dbReference>
<evidence type="ECO:0000313" key="4">
    <source>
        <dbReference type="EMBL" id="KAK1734172.1"/>
    </source>
</evidence>
<reference evidence="4" key="1">
    <citation type="submission" date="2023-06" db="EMBL/GenBank/DDBJ databases">
        <title>Survivors Of The Sea: Transcriptome response of Skeletonema marinoi to long-term dormancy.</title>
        <authorList>
            <person name="Pinder M.I.M."/>
            <person name="Kourtchenko O."/>
            <person name="Robertson E.K."/>
            <person name="Larsson T."/>
            <person name="Maumus F."/>
            <person name="Osuna-Cruz C.M."/>
            <person name="Vancaester E."/>
            <person name="Stenow R."/>
            <person name="Vandepoele K."/>
            <person name="Ploug H."/>
            <person name="Bruchert V."/>
            <person name="Godhe A."/>
            <person name="Topel M."/>
        </authorList>
    </citation>
    <scope>NUCLEOTIDE SEQUENCE</scope>
    <source>
        <strain evidence="4">R05AC</strain>
    </source>
</reference>
<comment type="caution">
    <text evidence="4">The sequence shown here is derived from an EMBL/GenBank/DDBJ whole genome shotgun (WGS) entry which is preliminary data.</text>
</comment>
<dbReference type="InterPro" id="IPR003131">
    <property type="entry name" value="T1-type_BTB"/>
</dbReference>
<dbReference type="AlphaFoldDB" id="A0AAD9D548"/>
<feature type="coiled-coil region" evidence="1">
    <location>
        <begin position="23"/>
        <end position="53"/>
    </location>
</feature>
<evidence type="ECO:0000259" key="2">
    <source>
        <dbReference type="PROSITE" id="PS50105"/>
    </source>
</evidence>
<dbReference type="Pfam" id="PF07534">
    <property type="entry name" value="TLD"/>
    <property type="match status" value="1"/>
</dbReference>